<dbReference type="EMBL" id="MH884509">
    <property type="protein sequence ID" value="AYP68401.1"/>
    <property type="molecule type" value="Genomic_DNA"/>
</dbReference>
<sequence>MKKILVVSPLLKGRKEVEAYLKQMVGQKGA</sequence>
<protein>
    <submittedName>
        <fullName evidence="1">Uncharacterized protein</fullName>
    </submittedName>
</protein>
<organism evidence="1 2">
    <name type="scientific">Bacillus phage vB_BboS-125</name>
    <dbReference type="NCBI Taxonomy" id="2419618"/>
    <lineage>
        <taxon>Viruses</taxon>
        <taxon>Duplodnaviria</taxon>
        <taxon>Heunggongvirae</taxon>
        <taxon>Uroviricota</taxon>
        <taxon>Caudoviricetes</taxon>
        <taxon>Elmenteitavirus</taxon>
        <taxon>Elmenteitavirus ev125</taxon>
    </lineage>
</organism>
<reference evidence="1 2" key="1">
    <citation type="submission" date="2018-09" db="EMBL/GenBank/DDBJ databases">
        <title>Comparative Genomic Analysis of Eight Novel Haloalkaliphilic Bacteriophages from Lake Elmenteita, Kenya.</title>
        <authorList>
            <person name="Akhwale J.K."/>
        </authorList>
    </citation>
    <scope>NUCLEOTIDE SEQUENCE [LARGE SCALE GENOMIC DNA]</scope>
</reference>
<gene>
    <name evidence="1" type="ORF">BboS125_00031</name>
</gene>
<name>A0A3G3BWF7_9CAUD</name>
<keyword evidence="2" id="KW-1185">Reference proteome</keyword>
<dbReference type="Proteomes" id="UP000275028">
    <property type="component" value="Segment"/>
</dbReference>
<evidence type="ECO:0000313" key="1">
    <source>
        <dbReference type="EMBL" id="AYP68401.1"/>
    </source>
</evidence>
<evidence type="ECO:0000313" key="2">
    <source>
        <dbReference type="Proteomes" id="UP000275028"/>
    </source>
</evidence>
<accession>A0A3G3BWF7</accession>
<proteinExistence type="predicted"/>